<dbReference type="AlphaFoldDB" id="A0A1I1JHH2"/>
<protein>
    <submittedName>
        <fullName evidence="1">Uncharacterized protein</fullName>
    </submittedName>
</protein>
<dbReference type="EMBL" id="FOLT01000008">
    <property type="protein sequence ID" value="SFC48069.1"/>
    <property type="molecule type" value="Genomic_DNA"/>
</dbReference>
<organism evidence="1 2">
    <name type="scientific">Alkalibacterium subtropicum</name>
    <dbReference type="NCBI Taxonomy" id="753702"/>
    <lineage>
        <taxon>Bacteria</taxon>
        <taxon>Bacillati</taxon>
        <taxon>Bacillota</taxon>
        <taxon>Bacilli</taxon>
        <taxon>Lactobacillales</taxon>
        <taxon>Carnobacteriaceae</taxon>
        <taxon>Alkalibacterium</taxon>
    </lineage>
</organism>
<gene>
    <name evidence="1" type="ORF">SAMN04488102_1089</name>
</gene>
<proteinExistence type="predicted"/>
<reference evidence="2" key="1">
    <citation type="submission" date="2016-10" db="EMBL/GenBank/DDBJ databases">
        <authorList>
            <person name="Varghese N."/>
            <person name="Submissions S."/>
        </authorList>
    </citation>
    <scope>NUCLEOTIDE SEQUENCE [LARGE SCALE GENOMIC DNA]</scope>
    <source>
        <strain evidence="2">DSM 23664</strain>
    </source>
</reference>
<evidence type="ECO:0000313" key="2">
    <source>
        <dbReference type="Proteomes" id="UP000199612"/>
    </source>
</evidence>
<sequence>MCSIERPYLEAMNREWTEWILNILKRELTMFEKRGERREFYKET</sequence>
<name>A0A1I1JHH2_9LACT</name>
<keyword evidence="2" id="KW-1185">Reference proteome</keyword>
<evidence type="ECO:0000313" key="1">
    <source>
        <dbReference type="EMBL" id="SFC48069.1"/>
    </source>
</evidence>
<accession>A0A1I1JHH2</accession>
<dbReference type="Proteomes" id="UP000199612">
    <property type="component" value="Unassembled WGS sequence"/>
</dbReference>